<evidence type="ECO:0000256" key="2">
    <source>
        <dbReference type="ARBA" id="ARBA00006333"/>
    </source>
</evidence>
<keyword evidence="3 4" id="KW-0460">Magnesium</keyword>
<dbReference type="EMBL" id="JARVKF010000425">
    <property type="protein sequence ID" value="KAK9414561.1"/>
    <property type="molecule type" value="Genomic_DNA"/>
</dbReference>
<evidence type="ECO:0000313" key="6">
    <source>
        <dbReference type="EMBL" id="KAK9414561.1"/>
    </source>
</evidence>
<dbReference type="InterPro" id="IPR008949">
    <property type="entry name" value="Isoprenoid_synthase_dom_sf"/>
</dbReference>
<accession>A0ABR2UJC0</accession>
<keyword evidence="4" id="KW-0456">Lyase</keyword>
<dbReference type="SUPFAM" id="SSF48576">
    <property type="entry name" value="Terpenoid synthases"/>
    <property type="match status" value="1"/>
</dbReference>
<evidence type="ECO:0000256" key="4">
    <source>
        <dbReference type="RuleBase" id="RU366034"/>
    </source>
</evidence>
<dbReference type="InterPro" id="IPR034686">
    <property type="entry name" value="Terpene_cyclase-like_2"/>
</dbReference>
<dbReference type="EC" id="4.2.3.-" evidence="4"/>
<organism evidence="6 7">
    <name type="scientific">Seiridium unicorne</name>
    <dbReference type="NCBI Taxonomy" id="138068"/>
    <lineage>
        <taxon>Eukaryota</taxon>
        <taxon>Fungi</taxon>
        <taxon>Dikarya</taxon>
        <taxon>Ascomycota</taxon>
        <taxon>Pezizomycotina</taxon>
        <taxon>Sordariomycetes</taxon>
        <taxon>Xylariomycetidae</taxon>
        <taxon>Amphisphaeriales</taxon>
        <taxon>Sporocadaceae</taxon>
        <taxon>Seiridium</taxon>
    </lineage>
</organism>
<keyword evidence="7" id="KW-1185">Reference proteome</keyword>
<dbReference type="PANTHER" id="PTHR35201">
    <property type="entry name" value="TERPENE SYNTHASE"/>
    <property type="match status" value="1"/>
</dbReference>
<dbReference type="PANTHER" id="PTHR35201:SF4">
    <property type="entry name" value="BETA-PINACENE SYNTHASE-RELATED"/>
    <property type="match status" value="1"/>
</dbReference>
<evidence type="ECO:0000256" key="3">
    <source>
        <dbReference type="ARBA" id="ARBA00022842"/>
    </source>
</evidence>
<sequence>MGALVESPIPNGVEETPLDRKNQISESRSFEEEDERTIILPDLFISIMSPEPRINPNYDTVRAEADDFARQMLHLSDDAYKKHVQADFTLLAAMWIPDADAEGPRIMADWLIWVFYFDDMFDVGHLRDNPEAAGAETEATLALLSYSHQDISPGEHPLRHMQQSVWLRICKGNPQVIQRYKSSMAAYIHGVVKQVDVRFSSTKLDVDLYLHFRRESVGLHPCHAILEHAHGVDLPQDVLDHFAVKDCVLVSIDLLLLQNDILSYRKEKSLDVMHNLVHIFCREGSSAQEAVDKVGHLIQRSIRRWHHSLLDIPIWGEKIDKELQKYLKGWLNCQLAI</sequence>
<feature type="region of interest" description="Disordered" evidence="5">
    <location>
        <begin position="1"/>
        <end position="33"/>
    </location>
</feature>
<reference evidence="6 7" key="1">
    <citation type="journal article" date="2024" name="J. Plant Pathol.">
        <title>Sequence and assembly of the genome of Seiridium unicorne, isolate CBS 538.82, causal agent of cypress canker disease.</title>
        <authorList>
            <person name="Scali E."/>
            <person name="Rocca G.D."/>
            <person name="Danti R."/>
            <person name="Garbelotto M."/>
            <person name="Barberini S."/>
            <person name="Baroncelli R."/>
            <person name="Emiliani G."/>
        </authorList>
    </citation>
    <scope>NUCLEOTIDE SEQUENCE [LARGE SCALE GENOMIC DNA]</scope>
    <source>
        <strain evidence="6 7">BM-138-508</strain>
    </source>
</reference>
<protein>
    <recommendedName>
        <fullName evidence="4">Terpene synthase</fullName>
        <ecNumber evidence="4">4.2.3.-</ecNumber>
    </recommendedName>
</protein>
<comment type="cofactor">
    <cofactor evidence="1 4">
        <name>Mg(2+)</name>
        <dbReference type="ChEBI" id="CHEBI:18420"/>
    </cofactor>
</comment>
<evidence type="ECO:0000256" key="1">
    <source>
        <dbReference type="ARBA" id="ARBA00001946"/>
    </source>
</evidence>
<name>A0ABR2UJC0_9PEZI</name>
<dbReference type="Proteomes" id="UP001408356">
    <property type="component" value="Unassembled WGS sequence"/>
</dbReference>
<comment type="caution">
    <text evidence="6">The sequence shown here is derived from an EMBL/GenBank/DDBJ whole genome shotgun (WGS) entry which is preliminary data.</text>
</comment>
<dbReference type="Pfam" id="PF19086">
    <property type="entry name" value="Terpene_syn_C_2"/>
    <property type="match status" value="1"/>
</dbReference>
<dbReference type="Gene3D" id="1.10.600.10">
    <property type="entry name" value="Farnesyl Diphosphate Synthase"/>
    <property type="match status" value="1"/>
</dbReference>
<gene>
    <name evidence="6" type="ORF">SUNI508_11134</name>
</gene>
<evidence type="ECO:0000256" key="5">
    <source>
        <dbReference type="SAM" id="MobiDB-lite"/>
    </source>
</evidence>
<evidence type="ECO:0000313" key="7">
    <source>
        <dbReference type="Proteomes" id="UP001408356"/>
    </source>
</evidence>
<keyword evidence="4" id="KW-0479">Metal-binding</keyword>
<comment type="similarity">
    <text evidence="2 4">Belongs to the terpene synthase family.</text>
</comment>
<proteinExistence type="inferred from homology"/>